<sequence length="206" mass="24226">MRKSVVVQVHTQENVSSSEKRPANTKKSTQTLLSALKTDTMGITDTDVQKKLKELTAEVECKKLWLKSEEEAFQCGQQRLSSLQQEHARLLHNLERCNRLRKESFFIQKIIQSPPAESGDSDRGRESESESDRFSDNSSHKKRRRSREVARKERKRLRRFQREVSLRFELLESKCRESDLKVQKLVEDLRREYTDSCLFGNSFNFE</sequence>
<dbReference type="Proteomes" id="UP001163321">
    <property type="component" value="Chromosome 8"/>
</dbReference>
<protein>
    <submittedName>
        <fullName evidence="1">Uncharacterized protein</fullName>
    </submittedName>
</protein>
<comment type="caution">
    <text evidence="1">The sequence shown here is derived from an EMBL/GenBank/DDBJ whole genome shotgun (WGS) entry which is preliminary data.</text>
</comment>
<name>A0ACC0VQN8_9STRA</name>
<evidence type="ECO:0000313" key="2">
    <source>
        <dbReference type="Proteomes" id="UP001163321"/>
    </source>
</evidence>
<keyword evidence="2" id="KW-1185">Reference proteome</keyword>
<organism evidence="1 2">
    <name type="scientific">Peronosclerospora sorghi</name>
    <dbReference type="NCBI Taxonomy" id="230839"/>
    <lineage>
        <taxon>Eukaryota</taxon>
        <taxon>Sar</taxon>
        <taxon>Stramenopiles</taxon>
        <taxon>Oomycota</taxon>
        <taxon>Peronosporomycetes</taxon>
        <taxon>Peronosporales</taxon>
        <taxon>Peronosporaceae</taxon>
        <taxon>Peronosclerospora</taxon>
    </lineage>
</organism>
<reference evidence="1 2" key="1">
    <citation type="journal article" date="2022" name="bioRxiv">
        <title>The genome of the oomycete Peronosclerospora sorghi, a cosmopolitan pathogen of maize and sorghum, is inflated with dispersed pseudogenes.</title>
        <authorList>
            <person name="Fletcher K."/>
            <person name="Martin F."/>
            <person name="Isakeit T."/>
            <person name="Cavanaugh K."/>
            <person name="Magill C."/>
            <person name="Michelmore R."/>
        </authorList>
    </citation>
    <scope>NUCLEOTIDE SEQUENCE [LARGE SCALE GENOMIC DNA]</scope>
    <source>
        <strain evidence="1">P6</strain>
    </source>
</reference>
<gene>
    <name evidence="1" type="ORF">PsorP6_004337</name>
</gene>
<evidence type="ECO:0000313" key="1">
    <source>
        <dbReference type="EMBL" id="KAI9908411.1"/>
    </source>
</evidence>
<dbReference type="EMBL" id="CM047587">
    <property type="protein sequence ID" value="KAI9908411.1"/>
    <property type="molecule type" value="Genomic_DNA"/>
</dbReference>
<accession>A0ACC0VQN8</accession>
<proteinExistence type="predicted"/>